<dbReference type="Pfam" id="PF13798">
    <property type="entry name" value="PCYCGC"/>
    <property type="match status" value="1"/>
</dbReference>
<reference evidence="1" key="1">
    <citation type="journal article" date="2020" name="mSystems">
        <title>Genome- and Community-Level Interaction Insights into Carbon Utilization and Element Cycling Functions of Hydrothermarchaeota in Hydrothermal Sediment.</title>
        <authorList>
            <person name="Zhou Z."/>
            <person name="Liu Y."/>
            <person name="Xu W."/>
            <person name="Pan J."/>
            <person name="Luo Z.H."/>
            <person name="Li M."/>
        </authorList>
    </citation>
    <scope>NUCLEOTIDE SEQUENCE [LARGE SCALE GENOMIC DNA]</scope>
    <source>
        <strain evidence="1">SpSt-556</strain>
    </source>
</reference>
<accession>A0A7C4Q3Z4</accession>
<organism evidence="1">
    <name type="scientific">Bellilinea caldifistulae</name>
    <dbReference type="NCBI Taxonomy" id="360411"/>
    <lineage>
        <taxon>Bacteria</taxon>
        <taxon>Bacillati</taxon>
        <taxon>Chloroflexota</taxon>
        <taxon>Anaerolineae</taxon>
        <taxon>Anaerolineales</taxon>
        <taxon>Anaerolineaceae</taxon>
        <taxon>Bellilinea</taxon>
    </lineage>
</organism>
<comment type="caution">
    <text evidence="1">The sequence shown here is derived from an EMBL/GenBank/DDBJ whole genome shotgun (WGS) entry which is preliminary data.</text>
</comment>
<dbReference type="PROSITE" id="PS51257">
    <property type="entry name" value="PROKAR_LIPOPROTEIN"/>
    <property type="match status" value="1"/>
</dbReference>
<name>A0A7C4Q3Z4_9CHLR</name>
<dbReference type="AlphaFoldDB" id="A0A7C4Q3Z4"/>
<dbReference type="InterPro" id="IPR025673">
    <property type="entry name" value="PCYCGC"/>
</dbReference>
<protein>
    <recommendedName>
        <fullName evidence="2">Lipoprotein</fullName>
    </recommendedName>
</protein>
<sequence length="154" mass="17095">MFRLNIEYKRFFPRRWLIILLLLLPVLVTACSGSSTDHILMAPLAQMPAELQDSPVSVQEAYRFAVANPDVMKQIPCYCGCGAIGHTSNYACYVKEVSLSGNLTFDTHALGCSICVDITQDVMRLQQKGKPLEEIQGIIDQTYSKYGSPTSLSQ</sequence>
<evidence type="ECO:0008006" key="2">
    <source>
        <dbReference type="Google" id="ProtNLM"/>
    </source>
</evidence>
<gene>
    <name evidence="1" type="ORF">ENT17_07805</name>
</gene>
<dbReference type="EMBL" id="DSXR01000079">
    <property type="protein sequence ID" value="HGS87509.1"/>
    <property type="molecule type" value="Genomic_DNA"/>
</dbReference>
<proteinExistence type="predicted"/>
<evidence type="ECO:0000313" key="1">
    <source>
        <dbReference type="EMBL" id="HGS87509.1"/>
    </source>
</evidence>